<protein>
    <submittedName>
        <fullName evidence="1">Uncharacterized protein</fullName>
    </submittedName>
</protein>
<reference evidence="1" key="1">
    <citation type="submission" date="2023-07" db="EMBL/GenBank/DDBJ databases">
        <title>A chromosome-level genome assembly of Lolium multiflorum.</title>
        <authorList>
            <person name="Chen Y."/>
            <person name="Copetti D."/>
            <person name="Kolliker R."/>
            <person name="Studer B."/>
        </authorList>
    </citation>
    <scope>NUCLEOTIDE SEQUENCE</scope>
    <source>
        <strain evidence="1">02402/16</strain>
        <tissue evidence="1">Leaf</tissue>
    </source>
</reference>
<organism evidence="1 2">
    <name type="scientific">Lolium multiflorum</name>
    <name type="common">Italian ryegrass</name>
    <name type="synonym">Lolium perenne subsp. multiflorum</name>
    <dbReference type="NCBI Taxonomy" id="4521"/>
    <lineage>
        <taxon>Eukaryota</taxon>
        <taxon>Viridiplantae</taxon>
        <taxon>Streptophyta</taxon>
        <taxon>Embryophyta</taxon>
        <taxon>Tracheophyta</taxon>
        <taxon>Spermatophyta</taxon>
        <taxon>Magnoliopsida</taxon>
        <taxon>Liliopsida</taxon>
        <taxon>Poales</taxon>
        <taxon>Poaceae</taxon>
        <taxon>BOP clade</taxon>
        <taxon>Pooideae</taxon>
        <taxon>Poodae</taxon>
        <taxon>Poeae</taxon>
        <taxon>Poeae Chloroplast Group 2 (Poeae type)</taxon>
        <taxon>Loliodinae</taxon>
        <taxon>Loliinae</taxon>
        <taxon>Lolium</taxon>
    </lineage>
</organism>
<evidence type="ECO:0000313" key="1">
    <source>
        <dbReference type="EMBL" id="KAK1662285.1"/>
    </source>
</evidence>
<proteinExistence type="predicted"/>
<name>A0AAD8SQW2_LOLMU</name>
<evidence type="ECO:0000313" key="2">
    <source>
        <dbReference type="Proteomes" id="UP001231189"/>
    </source>
</evidence>
<dbReference type="Proteomes" id="UP001231189">
    <property type="component" value="Unassembled WGS sequence"/>
</dbReference>
<gene>
    <name evidence="1" type="ORF">QYE76_050444</name>
</gene>
<accession>A0AAD8SQW2</accession>
<dbReference type="EMBL" id="JAUUTY010000003">
    <property type="protein sequence ID" value="KAK1662285.1"/>
    <property type="molecule type" value="Genomic_DNA"/>
</dbReference>
<comment type="caution">
    <text evidence="1">The sequence shown here is derived from an EMBL/GenBank/DDBJ whole genome shotgun (WGS) entry which is preliminary data.</text>
</comment>
<dbReference type="AlphaFoldDB" id="A0AAD8SQW2"/>
<keyword evidence="2" id="KW-1185">Reference proteome</keyword>
<sequence length="100" mass="11352">MEGTAIHFAALHGHARCLRLVRADYVPSIPNFLNQTNHRSSEEVSDVPSPCACRLCAKHTKLLKPDELHRSSQEVSDADFDDEYVRVPCLFLLFFIMPIL</sequence>